<dbReference type="InterPro" id="IPR046513">
    <property type="entry name" value="DUF6691"/>
</dbReference>
<feature type="transmembrane region" description="Helical" evidence="1">
    <location>
        <begin position="119"/>
        <end position="143"/>
    </location>
</feature>
<proteinExistence type="predicted"/>
<keyword evidence="1" id="KW-1133">Transmembrane helix</keyword>
<sequence>MIARPTAFYLGALASGLLFGLGLAISGMIYPAKVKAFLDIGAIATGGWDPSLAFVLASAVLVSMAAIRIAHRHRHPIAASTFSGPAARRVDAPLVLGSVLFGVGWGLSGLCPGPAIANIAFALPDILIFLVAMAIGALAVRLVRSRSNPGDSRTQAPS</sequence>
<comment type="caution">
    <text evidence="2">The sequence shown here is derived from an EMBL/GenBank/DDBJ whole genome shotgun (WGS) entry which is preliminary data.</text>
</comment>
<keyword evidence="1" id="KW-0812">Transmembrane</keyword>
<keyword evidence="1" id="KW-0472">Membrane</keyword>
<dbReference type="RefSeq" id="WP_354549140.1">
    <property type="nucleotide sequence ID" value="NZ_JBEPSM010000001.1"/>
</dbReference>
<evidence type="ECO:0000256" key="1">
    <source>
        <dbReference type="SAM" id="Phobius"/>
    </source>
</evidence>
<reference evidence="2 3" key="1">
    <citation type="submission" date="2024-06" db="EMBL/GenBank/DDBJ databases">
        <title>Sorghum-associated microbial communities from plants grown in Nebraska, USA.</title>
        <authorList>
            <person name="Schachtman D."/>
        </authorList>
    </citation>
    <scope>NUCLEOTIDE SEQUENCE [LARGE SCALE GENOMIC DNA]</scope>
    <source>
        <strain evidence="2 3">3207</strain>
    </source>
</reference>
<feature type="transmembrane region" description="Helical" evidence="1">
    <location>
        <begin position="7"/>
        <end position="30"/>
    </location>
</feature>
<dbReference type="Proteomes" id="UP001549321">
    <property type="component" value="Unassembled WGS sequence"/>
</dbReference>
<evidence type="ECO:0000313" key="2">
    <source>
        <dbReference type="EMBL" id="MET4633045.1"/>
    </source>
</evidence>
<dbReference type="EMBL" id="JBEPSM010000001">
    <property type="protein sequence ID" value="MET4633045.1"/>
    <property type="molecule type" value="Genomic_DNA"/>
</dbReference>
<feature type="transmembrane region" description="Helical" evidence="1">
    <location>
        <begin position="50"/>
        <end position="70"/>
    </location>
</feature>
<name>A0ABV2QVJ8_9HYPH</name>
<feature type="transmembrane region" description="Helical" evidence="1">
    <location>
        <begin position="90"/>
        <end position="107"/>
    </location>
</feature>
<dbReference type="Pfam" id="PF20398">
    <property type="entry name" value="DUF6691"/>
    <property type="match status" value="1"/>
</dbReference>
<protein>
    <submittedName>
        <fullName evidence="2">Membrane protein YedE/YeeE</fullName>
    </submittedName>
</protein>
<keyword evidence="3" id="KW-1185">Reference proteome</keyword>
<gene>
    <name evidence="2" type="ORF">ABIE08_000958</name>
</gene>
<evidence type="ECO:0000313" key="3">
    <source>
        <dbReference type="Proteomes" id="UP001549321"/>
    </source>
</evidence>
<organism evidence="2 3">
    <name type="scientific">Kaistia defluvii</name>
    <dbReference type="NCBI Taxonomy" id="410841"/>
    <lineage>
        <taxon>Bacteria</taxon>
        <taxon>Pseudomonadati</taxon>
        <taxon>Pseudomonadota</taxon>
        <taxon>Alphaproteobacteria</taxon>
        <taxon>Hyphomicrobiales</taxon>
        <taxon>Kaistiaceae</taxon>
        <taxon>Kaistia</taxon>
    </lineage>
</organism>
<accession>A0ABV2QVJ8</accession>